<dbReference type="InterPro" id="IPR016071">
    <property type="entry name" value="Staphylococal_nuclease_OB-fold"/>
</dbReference>
<evidence type="ECO:0000256" key="3">
    <source>
        <dbReference type="ARBA" id="ARBA00022801"/>
    </source>
</evidence>
<protein>
    <recommendedName>
        <fullName evidence="4">TNase-like domain-containing protein</fullName>
    </recommendedName>
</protein>
<keyword evidence="2" id="KW-0255">Endonuclease</keyword>
<proteinExistence type="predicted"/>
<dbReference type="SUPFAM" id="SSF50199">
    <property type="entry name" value="Staphylococcal nuclease"/>
    <property type="match status" value="1"/>
</dbReference>
<evidence type="ECO:0000256" key="1">
    <source>
        <dbReference type="ARBA" id="ARBA00022722"/>
    </source>
</evidence>
<dbReference type="SMART" id="SM00318">
    <property type="entry name" value="SNc"/>
    <property type="match status" value="1"/>
</dbReference>
<dbReference type="AlphaFoldDB" id="A0A1F7ULM7"/>
<reference evidence="5 6" key="1">
    <citation type="journal article" date="2016" name="Nat. Commun.">
        <title>Thousands of microbial genomes shed light on interconnected biogeochemical processes in an aquifer system.</title>
        <authorList>
            <person name="Anantharaman K."/>
            <person name="Brown C.T."/>
            <person name="Hug L.A."/>
            <person name="Sharon I."/>
            <person name="Castelle C.J."/>
            <person name="Probst A.J."/>
            <person name="Thomas B.C."/>
            <person name="Singh A."/>
            <person name="Wilkins M.J."/>
            <person name="Karaoz U."/>
            <person name="Brodie E.L."/>
            <person name="Williams K.H."/>
            <person name="Hubbard S.S."/>
            <person name="Banfield J.F."/>
        </authorList>
    </citation>
    <scope>NUCLEOTIDE SEQUENCE [LARGE SCALE GENOMIC DNA]</scope>
</reference>
<dbReference type="Gene3D" id="2.40.50.90">
    <property type="match status" value="1"/>
</dbReference>
<evidence type="ECO:0000313" key="6">
    <source>
        <dbReference type="Proteomes" id="UP000176603"/>
    </source>
</evidence>
<gene>
    <name evidence="5" type="ORF">A3E39_01635</name>
</gene>
<name>A0A1F7ULM7_9BACT</name>
<sequence length="214" mass="23545">MKKRWKSVLGFLGTFVIVLILWKGESYTVVNTEEDVSPLPALEQVSPTPNAQGRTSENFRIVEDSTEGFASVAVETNATVTRVKDGDTFVAKLIDGAEVTVRLLGVDTPETVDPRKTVQCFGKEASNFTKSSLQNKRVRLDADPQADERDKYGRLLRNVTLEDGTDYNAFLVKEGYAHAYLSFPLTPARKVELKNLEDEAKAAKKGLWGGVCGG</sequence>
<keyword evidence="3" id="KW-0378">Hydrolase</keyword>
<feature type="domain" description="TNase-like" evidence="4">
    <location>
        <begin position="74"/>
        <end position="210"/>
    </location>
</feature>
<dbReference type="GO" id="GO:0004519">
    <property type="term" value="F:endonuclease activity"/>
    <property type="evidence" value="ECO:0007669"/>
    <property type="project" value="UniProtKB-KW"/>
</dbReference>
<keyword evidence="1" id="KW-0540">Nuclease</keyword>
<evidence type="ECO:0000313" key="5">
    <source>
        <dbReference type="EMBL" id="OGL78618.1"/>
    </source>
</evidence>
<dbReference type="GO" id="GO:0016787">
    <property type="term" value="F:hydrolase activity"/>
    <property type="evidence" value="ECO:0007669"/>
    <property type="project" value="UniProtKB-KW"/>
</dbReference>
<evidence type="ECO:0000259" key="4">
    <source>
        <dbReference type="PROSITE" id="PS50830"/>
    </source>
</evidence>
<dbReference type="Pfam" id="PF00565">
    <property type="entry name" value="SNase"/>
    <property type="match status" value="1"/>
</dbReference>
<accession>A0A1F7ULM7</accession>
<comment type="caution">
    <text evidence="5">The sequence shown here is derived from an EMBL/GenBank/DDBJ whole genome shotgun (WGS) entry which is preliminary data.</text>
</comment>
<dbReference type="PANTHER" id="PTHR12302:SF3">
    <property type="entry name" value="SERINE_THREONINE-PROTEIN KINASE 31"/>
    <property type="match status" value="1"/>
</dbReference>
<dbReference type="Proteomes" id="UP000176603">
    <property type="component" value="Unassembled WGS sequence"/>
</dbReference>
<evidence type="ECO:0000256" key="2">
    <source>
        <dbReference type="ARBA" id="ARBA00022759"/>
    </source>
</evidence>
<dbReference type="PROSITE" id="PS50830">
    <property type="entry name" value="TNASE_3"/>
    <property type="match status" value="1"/>
</dbReference>
<dbReference type="PANTHER" id="PTHR12302">
    <property type="entry name" value="EBNA2 BINDING PROTEIN P100"/>
    <property type="match status" value="1"/>
</dbReference>
<dbReference type="STRING" id="1802399.A3E39_01635"/>
<organism evidence="5 6">
    <name type="scientific">Candidatus Uhrbacteria bacterium RIFCSPHIGHO2_12_FULL_60_25</name>
    <dbReference type="NCBI Taxonomy" id="1802399"/>
    <lineage>
        <taxon>Bacteria</taxon>
        <taxon>Candidatus Uhriibacteriota</taxon>
    </lineage>
</organism>
<dbReference type="EMBL" id="MGEH01000027">
    <property type="protein sequence ID" value="OGL78618.1"/>
    <property type="molecule type" value="Genomic_DNA"/>
</dbReference>
<dbReference type="InterPro" id="IPR035437">
    <property type="entry name" value="SNase_OB-fold_sf"/>
</dbReference>